<dbReference type="PANTHER" id="PTHR11985">
    <property type="entry name" value="GLYCEROL-3-PHOSPHATE DEHYDROGENASE"/>
    <property type="match status" value="1"/>
</dbReference>
<gene>
    <name evidence="15" type="ORF">WJX74_001006</name>
</gene>
<evidence type="ECO:0000256" key="5">
    <source>
        <dbReference type="ARBA" id="ARBA00013029"/>
    </source>
</evidence>
<evidence type="ECO:0000256" key="8">
    <source>
        <dbReference type="ARBA" id="ARBA00022946"/>
    </source>
</evidence>
<comment type="caution">
    <text evidence="15">The sequence shown here is derived from an EMBL/GenBank/DDBJ whole genome shotgun (WGS) entry which is preliminary data.</text>
</comment>
<feature type="domain" description="Alpha-glycerophosphate oxidase C-terminal" evidence="14">
    <location>
        <begin position="519"/>
        <end position="643"/>
    </location>
</feature>
<evidence type="ECO:0000256" key="3">
    <source>
        <dbReference type="ARBA" id="ARBA00005157"/>
    </source>
</evidence>
<evidence type="ECO:0000256" key="1">
    <source>
        <dbReference type="ARBA" id="ARBA00001974"/>
    </source>
</evidence>
<comment type="similarity">
    <text evidence="4 11">Belongs to the FAD-dependent glycerol-3-phosphate dehydrogenase family.</text>
</comment>
<comment type="subcellular location">
    <subcellularLocation>
        <location evidence="2">Mitochondrion</location>
    </subcellularLocation>
</comment>
<evidence type="ECO:0000256" key="4">
    <source>
        <dbReference type="ARBA" id="ARBA00007330"/>
    </source>
</evidence>
<dbReference type="InterPro" id="IPR006076">
    <property type="entry name" value="FAD-dep_OxRdtase"/>
</dbReference>
<dbReference type="Gene3D" id="1.10.8.870">
    <property type="entry name" value="Alpha-glycerophosphate oxidase, cap domain"/>
    <property type="match status" value="1"/>
</dbReference>
<keyword evidence="12" id="KW-0732">Signal</keyword>
<evidence type="ECO:0000256" key="12">
    <source>
        <dbReference type="SAM" id="SignalP"/>
    </source>
</evidence>
<dbReference type="GO" id="GO:0004368">
    <property type="term" value="F:glycerol-3-phosphate dehydrogenase (quinone) activity"/>
    <property type="evidence" value="ECO:0007669"/>
    <property type="project" value="UniProtKB-EC"/>
</dbReference>
<dbReference type="SUPFAM" id="SSF51905">
    <property type="entry name" value="FAD/NAD(P)-binding domain"/>
    <property type="match status" value="1"/>
</dbReference>
<keyword evidence="6 11" id="KW-0285">Flavoprotein</keyword>
<dbReference type="GO" id="GO:0006072">
    <property type="term" value="P:glycerol-3-phosphate metabolic process"/>
    <property type="evidence" value="ECO:0007669"/>
    <property type="project" value="UniProtKB-UniRule"/>
</dbReference>
<sequence length="682" mass="74676">MIRILLTLQFFAAVSGRVGSLRDEATLTPPVRSFNEVHISRKVFVRGTCAAPAGATSACDNENTDPAERARLLLVVVERVAVWQSFQFQAAQAEASQPEAVKLQLAETMPARSEFVKQLQGGTAEKPFDVLIIGGGATGAGCAVDAASRGLTAALVEKEDFGAGTSSRSTKLVHGGVRYLEKAVFNADYGQLKLVFEALHERRRLLENAPFLAHPLPIMTPCYKWWEIPYYWAGLKAYDLVAGSQGLTMSRFASHKESHRQFPTLAEHQPTGESLKGTIVYYDGQFNDSRMNVLLACTAARIGATTLNHAEVTKFLKDDQGRISGATVHDLVSGKRHDVHAHVVINATGPFADNVRHLSDPAASKMIMPSAGVHVTLPDYYSPENIGMIVPKTKDGRVVFMLPWLGATIAGTTDSSSEITMTPQPTETEINFILDAIAEYLTVRVRRSDVMSAWSGIRPLAVDPNAKDTASASRDHVVTTDPDGLITVTGGKWTTYRLMAEDAINAAIATRRLPWAGSCGTHRLSLIGTAGWNSALFTEVAQNYTVPHRPGAIDTRVAKHLAESYGDRAQDVTRIAERRKLGKRLVRGYPMLEAEVIYAMESEMCETPEDFIARRTRLAFLDTAACELALPRIVELMAAERGWWWWRRKAELTRANKFLESFKAGEGSPNAMDLADNHSAPA</sequence>
<feature type="signal peptide" evidence="12">
    <location>
        <begin position="1"/>
        <end position="16"/>
    </location>
</feature>
<keyword evidence="8" id="KW-0809">Transit peptide</keyword>
<dbReference type="EC" id="1.1.5.3" evidence="5 11"/>
<dbReference type="SUPFAM" id="SSF54373">
    <property type="entry name" value="FAD-linked reductases, C-terminal domain"/>
    <property type="match status" value="1"/>
</dbReference>
<evidence type="ECO:0000256" key="11">
    <source>
        <dbReference type="RuleBase" id="RU361217"/>
    </source>
</evidence>
<dbReference type="FunFam" id="1.10.8.870:FF:000004">
    <property type="entry name" value="Glycerol-3-phosphate dehydrogenase"/>
    <property type="match status" value="1"/>
</dbReference>
<evidence type="ECO:0000256" key="9">
    <source>
        <dbReference type="ARBA" id="ARBA00023002"/>
    </source>
</evidence>
<evidence type="ECO:0000256" key="2">
    <source>
        <dbReference type="ARBA" id="ARBA00004173"/>
    </source>
</evidence>
<proteinExistence type="inferred from homology"/>
<dbReference type="AlphaFoldDB" id="A0AAW1RFC5"/>
<evidence type="ECO:0000259" key="14">
    <source>
        <dbReference type="Pfam" id="PF16901"/>
    </source>
</evidence>
<comment type="catalytic activity">
    <reaction evidence="11">
        <text>a quinone + sn-glycerol 3-phosphate = dihydroxyacetone phosphate + a quinol</text>
        <dbReference type="Rhea" id="RHEA:18977"/>
        <dbReference type="ChEBI" id="CHEBI:24646"/>
        <dbReference type="ChEBI" id="CHEBI:57597"/>
        <dbReference type="ChEBI" id="CHEBI:57642"/>
        <dbReference type="ChEBI" id="CHEBI:132124"/>
        <dbReference type="EC" id="1.1.5.3"/>
    </reaction>
</comment>
<keyword evidence="7" id="KW-0274">FAD</keyword>
<evidence type="ECO:0000313" key="15">
    <source>
        <dbReference type="EMBL" id="KAK9832160.1"/>
    </source>
</evidence>
<organism evidence="15 16">
    <name type="scientific">Apatococcus lobatus</name>
    <dbReference type="NCBI Taxonomy" id="904363"/>
    <lineage>
        <taxon>Eukaryota</taxon>
        <taxon>Viridiplantae</taxon>
        <taxon>Chlorophyta</taxon>
        <taxon>core chlorophytes</taxon>
        <taxon>Trebouxiophyceae</taxon>
        <taxon>Chlorellales</taxon>
        <taxon>Chlorellaceae</taxon>
        <taxon>Apatococcus</taxon>
    </lineage>
</organism>
<comment type="cofactor">
    <cofactor evidence="1 11">
        <name>FAD</name>
        <dbReference type="ChEBI" id="CHEBI:57692"/>
    </cofactor>
</comment>
<reference evidence="15 16" key="1">
    <citation type="journal article" date="2024" name="Nat. Commun.">
        <title>Phylogenomics reveals the evolutionary origins of lichenization in chlorophyte algae.</title>
        <authorList>
            <person name="Puginier C."/>
            <person name="Libourel C."/>
            <person name="Otte J."/>
            <person name="Skaloud P."/>
            <person name="Haon M."/>
            <person name="Grisel S."/>
            <person name="Petersen M."/>
            <person name="Berrin J.G."/>
            <person name="Delaux P.M."/>
            <person name="Dal Grande F."/>
            <person name="Keller J."/>
        </authorList>
    </citation>
    <scope>NUCLEOTIDE SEQUENCE [LARGE SCALE GENOMIC DNA]</scope>
    <source>
        <strain evidence="15 16">SAG 2145</strain>
    </source>
</reference>
<comment type="pathway">
    <text evidence="3">Polyol metabolism; glycerol degradation via glycerol kinase pathway; glycerone phosphate from sn-glycerol 3-phosphate (anaerobic route): step 1/1.</text>
</comment>
<dbReference type="PROSITE" id="PS00978">
    <property type="entry name" value="FAD_G3PDH_2"/>
    <property type="match status" value="1"/>
</dbReference>
<dbReference type="EMBL" id="JALJOS010000012">
    <property type="protein sequence ID" value="KAK9832160.1"/>
    <property type="molecule type" value="Genomic_DNA"/>
</dbReference>
<dbReference type="PANTHER" id="PTHR11985:SF15">
    <property type="entry name" value="GLYCEROL-3-PHOSPHATE DEHYDROGENASE, MITOCHONDRIAL"/>
    <property type="match status" value="1"/>
</dbReference>
<dbReference type="InterPro" id="IPR038299">
    <property type="entry name" value="DAO_C_sf"/>
</dbReference>
<dbReference type="PROSITE" id="PS00977">
    <property type="entry name" value="FAD_G3PDH_1"/>
    <property type="match status" value="1"/>
</dbReference>
<dbReference type="InterPro" id="IPR036188">
    <property type="entry name" value="FAD/NAD-bd_sf"/>
</dbReference>
<dbReference type="Pfam" id="PF16901">
    <property type="entry name" value="DAO_C"/>
    <property type="match status" value="1"/>
</dbReference>
<accession>A0AAW1RFC5</accession>
<feature type="chain" id="PRO_5043676909" description="Glycerol-3-phosphate dehydrogenase" evidence="12">
    <location>
        <begin position="17"/>
        <end position="682"/>
    </location>
</feature>
<dbReference type="InterPro" id="IPR000447">
    <property type="entry name" value="G3P_DH_FAD-dep"/>
</dbReference>
<feature type="domain" description="FAD dependent oxidoreductase" evidence="13">
    <location>
        <begin position="129"/>
        <end position="496"/>
    </location>
</feature>
<evidence type="ECO:0000259" key="13">
    <source>
        <dbReference type="Pfam" id="PF01266"/>
    </source>
</evidence>
<dbReference type="Gene3D" id="3.50.50.60">
    <property type="entry name" value="FAD/NAD(P)-binding domain"/>
    <property type="match status" value="1"/>
</dbReference>
<dbReference type="InterPro" id="IPR031656">
    <property type="entry name" value="DAO_C"/>
</dbReference>
<dbReference type="Gene3D" id="3.30.9.10">
    <property type="entry name" value="D-Amino Acid Oxidase, subunit A, domain 2"/>
    <property type="match status" value="1"/>
</dbReference>
<name>A0AAW1RFC5_9CHLO</name>
<evidence type="ECO:0000256" key="6">
    <source>
        <dbReference type="ARBA" id="ARBA00022630"/>
    </source>
</evidence>
<evidence type="ECO:0000256" key="10">
    <source>
        <dbReference type="ARBA" id="ARBA00023128"/>
    </source>
</evidence>
<evidence type="ECO:0000256" key="7">
    <source>
        <dbReference type="ARBA" id="ARBA00022827"/>
    </source>
</evidence>
<protein>
    <recommendedName>
        <fullName evidence="5 11">Glycerol-3-phosphate dehydrogenase</fullName>
        <ecNumber evidence="5 11">1.1.5.3</ecNumber>
    </recommendedName>
</protein>
<dbReference type="Pfam" id="PF01266">
    <property type="entry name" value="DAO"/>
    <property type="match status" value="1"/>
</dbReference>
<dbReference type="Proteomes" id="UP001438707">
    <property type="component" value="Unassembled WGS sequence"/>
</dbReference>
<evidence type="ECO:0000313" key="16">
    <source>
        <dbReference type="Proteomes" id="UP001438707"/>
    </source>
</evidence>
<keyword evidence="9 11" id="KW-0560">Oxidoreductase</keyword>
<keyword evidence="16" id="KW-1185">Reference proteome</keyword>
<keyword evidence="10" id="KW-0496">Mitochondrion</keyword>
<dbReference type="PRINTS" id="PR01001">
    <property type="entry name" value="FADG3PDH"/>
</dbReference>
<dbReference type="GO" id="GO:0005739">
    <property type="term" value="C:mitochondrion"/>
    <property type="evidence" value="ECO:0007669"/>
    <property type="project" value="UniProtKB-SubCell"/>
</dbReference>